<dbReference type="PROSITE" id="PS50966">
    <property type="entry name" value="ZF_SWIM"/>
    <property type="match status" value="1"/>
</dbReference>
<comment type="caution">
    <text evidence="3">The sequence shown here is derived from an EMBL/GenBank/DDBJ whole genome shotgun (WGS) entry which is preliminary data.</text>
</comment>
<dbReference type="AlphaFoldDB" id="A0A939E1S9"/>
<keyword evidence="1" id="KW-0479">Metal-binding</keyword>
<organism evidence="3 4">
    <name type="scientific">Corynebacterium mendelii</name>
    <dbReference type="NCBI Taxonomy" id="2765362"/>
    <lineage>
        <taxon>Bacteria</taxon>
        <taxon>Bacillati</taxon>
        <taxon>Actinomycetota</taxon>
        <taxon>Actinomycetes</taxon>
        <taxon>Mycobacteriales</taxon>
        <taxon>Corynebacteriaceae</taxon>
        <taxon>Corynebacterium</taxon>
    </lineage>
</organism>
<protein>
    <submittedName>
        <fullName evidence="3">SWIM zinc finger family protein</fullName>
    </submittedName>
</protein>
<evidence type="ECO:0000313" key="3">
    <source>
        <dbReference type="EMBL" id="MBN9644864.1"/>
    </source>
</evidence>
<dbReference type="EMBL" id="JAFLEQ010000016">
    <property type="protein sequence ID" value="MBN9644864.1"/>
    <property type="molecule type" value="Genomic_DNA"/>
</dbReference>
<dbReference type="Proteomes" id="UP000664332">
    <property type="component" value="Unassembled WGS sequence"/>
</dbReference>
<keyword evidence="1" id="KW-0862">Zinc</keyword>
<dbReference type="GO" id="GO:0008270">
    <property type="term" value="F:zinc ion binding"/>
    <property type="evidence" value="ECO:0007669"/>
    <property type="project" value="UniProtKB-KW"/>
</dbReference>
<evidence type="ECO:0000313" key="4">
    <source>
        <dbReference type="Proteomes" id="UP000664332"/>
    </source>
</evidence>
<sequence>MVDVAYTYSGESGCVRDGGTGGSVVSLATSGGLTADGVVDHPFFFDGFVEHPTVVAAGLVMLARVASTRFYTPPAMVAKILRNADPVVTATDKGLVFESFSACCGVYARMDIDHDSLDTAYIARGVTNIDAGPDLRAALVSVTPGEPLHLSVGSGHLEVTTLGDRVREEKVSLPDRWLKGFAETQVLASTVTKKITLDKAGLVRFIGGLPKNTATKSVVWATPVGRGVRLGSASTQGSVCLAGPERLRVIQPLIRFAHTLEAYSPKNTAKGDATCSFWVLHVPGGRITIGLSPEKSRGFSGEGQLLDALSSDTVGDDADKVSSVLAFDPVIDIDWLAGQTGLDHKRVAAALGVLASSGQVGFDVARGCYFHRPLPLSADSLEKIHPRLAGARKLVEAGAVKPSESGSRTDGPDIPGGVPVLFTVTSGGVDYRVGITADPATDTCTCPWYAKYSGTRGPCKHVLAARTFGKN</sequence>
<keyword evidence="1" id="KW-0863">Zinc-finger</keyword>
<dbReference type="Pfam" id="PF04434">
    <property type="entry name" value="SWIM"/>
    <property type="match status" value="1"/>
</dbReference>
<name>A0A939E1S9_9CORY</name>
<keyword evidence="4" id="KW-1185">Reference proteome</keyword>
<dbReference type="InterPro" id="IPR007527">
    <property type="entry name" value="Znf_SWIM"/>
</dbReference>
<evidence type="ECO:0000256" key="1">
    <source>
        <dbReference type="PROSITE-ProRule" id="PRU00325"/>
    </source>
</evidence>
<gene>
    <name evidence="3" type="ORF">JZY06_09615</name>
</gene>
<accession>A0A939E1S9</accession>
<proteinExistence type="predicted"/>
<evidence type="ECO:0000259" key="2">
    <source>
        <dbReference type="PROSITE" id="PS50966"/>
    </source>
</evidence>
<dbReference type="RefSeq" id="WP_207279323.1">
    <property type="nucleotide sequence ID" value="NZ_JAFLEQ010000016.1"/>
</dbReference>
<reference evidence="3" key="1">
    <citation type="submission" date="2021-03" db="EMBL/GenBank/DDBJ databases">
        <authorList>
            <person name="Sun Q."/>
        </authorList>
    </citation>
    <scope>NUCLEOTIDE SEQUENCE</scope>
    <source>
        <strain evidence="3">CCM 8862</strain>
    </source>
</reference>
<feature type="domain" description="SWIM-type" evidence="2">
    <location>
        <begin position="431"/>
        <end position="470"/>
    </location>
</feature>